<dbReference type="RefSeq" id="WP_204680880.1">
    <property type="nucleotide sequence ID" value="NZ_JADIKE010000032.1"/>
</dbReference>
<dbReference type="PROSITE" id="PS51257">
    <property type="entry name" value="PROKAR_LIPOPROTEIN"/>
    <property type="match status" value="1"/>
</dbReference>
<protein>
    <submittedName>
        <fullName evidence="2">DUF2931 family protein</fullName>
    </submittedName>
</protein>
<comment type="caution">
    <text evidence="2">The sequence shown here is derived from an EMBL/GenBank/DDBJ whole genome shotgun (WGS) entry which is preliminary data.</text>
</comment>
<gene>
    <name evidence="2" type="ORF">ISP19_08170</name>
</gene>
<dbReference type="EMBL" id="JADIKE010000032">
    <property type="protein sequence ID" value="MBM7125356.1"/>
    <property type="molecule type" value="Genomic_DNA"/>
</dbReference>
<evidence type="ECO:0000313" key="2">
    <source>
        <dbReference type="EMBL" id="MBM7125356.1"/>
    </source>
</evidence>
<evidence type="ECO:0000256" key="1">
    <source>
        <dbReference type="SAM" id="SignalP"/>
    </source>
</evidence>
<dbReference type="Pfam" id="PF11153">
    <property type="entry name" value="DUF2931"/>
    <property type="match status" value="1"/>
</dbReference>
<feature type="chain" id="PRO_5045952558" evidence="1">
    <location>
        <begin position="25"/>
        <end position="222"/>
    </location>
</feature>
<organism evidence="2 3">
    <name type="scientific">Dyella flava</name>
    <dbReference type="NCBI Taxonomy" id="1920170"/>
    <lineage>
        <taxon>Bacteria</taxon>
        <taxon>Pseudomonadati</taxon>
        <taxon>Pseudomonadota</taxon>
        <taxon>Gammaproteobacteria</taxon>
        <taxon>Lysobacterales</taxon>
        <taxon>Rhodanobacteraceae</taxon>
        <taxon>Dyella</taxon>
    </lineage>
</organism>
<sequence>MRITDTLKHLLPWLALWLAGCALTQSTPRNGLPYDSWYLGFQAPARMEVWLETADIEDTQGKILVGMMQGTVALAYHDNPEGWGDRIPSGKGRDIYNAGLPKRIYVRWQSLVEPKTYRAIIEIPEQARQMMLTKVQSVLRADDYEYQSDLSIGLAPGGWIKVWIKSPASRAVEVLCMRAQIEPKDPRTNGDYAYSFDQLEPETQAYLKTHTIPYDSWKCPGM</sequence>
<proteinExistence type="predicted"/>
<dbReference type="Proteomes" id="UP001430149">
    <property type="component" value="Unassembled WGS sequence"/>
</dbReference>
<dbReference type="InterPro" id="IPR021326">
    <property type="entry name" value="DUF2931"/>
</dbReference>
<accession>A0ABS2K2I3</accession>
<name>A0ABS2K2I3_9GAMM</name>
<keyword evidence="1" id="KW-0732">Signal</keyword>
<reference evidence="2" key="1">
    <citation type="submission" date="2020-10" db="EMBL/GenBank/DDBJ databases">
        <title>Phylogeny of dyella-like bacteria.</title>
        <authorList>
            <person name="Fu J."/>
        </authorList>
    </citation>
    <scope>NUCLEOTIDE SEQUENCE</scope>
    <source>
        <strain evidence="2">DHOC52</strain>
    </source>
</reference>
<keyword evidence="3" id="KW-1185">Reference proteome</keyword>
<feature type="signal peptide" evidence="1">
    <location>
        <begin position="1"/>
        <end position="24"/>
    </location>
</feature>
<evidence type="ECO:0000313" key="3">
    <source>
        <dbReference type="Proteomes" id="UP001430149"/>
    </source>
</evidence>